<feature type="region of interest" description="Disordered" evidence="1">
    <location>
        <begin position="1"/>
        <end position="68"/>
    </location>
</feature>
<sequence length="118" mass="12236">MASAPPPYQQAPAGAYPPPAGAYSQQPPPGAYPPPAGAYNQGAPAGAYPPGQAPFGAAPQPSYQTHTTYNYQVPPQQKTIYVQSNAGGYDRGRGDQAAEDCCLLACCWATLCCCLLNN</sequence>
<dbReference type="EMBL" id="CAIIXF020000009">
    <property type="protein sequence ID" value="CAH1793869.1"/>
    <property type="molecule type" value="Genomic_DNA"/>
</dbReference>
<evidence type="ECO:0000256" key="1">
    <source>
        <dbReference type="SAM" id="MobiDB-lite"/>
    </source>
</evidence>
<dbReference type="Proteomes" id="UP000749559">
    <property type="component" value="Unassembled WGS sequence"/>
</dbReference>
<gene>
    <name evidence="2" type="ORF">OFUS_LOCUS18664</name>
</gene>
<name>A0A8J1UK53_OWEFU</name>
<organism evidence="2 3">
    <name type="scientific">Owenia fusiformis</name>
    <name type="common">Polychaete worm</name>
    <dbReference type="NCBI Taxonomy" id="6347"/>
    <lineage>
        <taxon>Eukaryota</taxon>
        <taxon>Metazoa</taxon>
        <taxon>Spiralia</taxon>
        <taxon>Lophotrochozoa</taxon>
        <taxon>Annelida</taxon>
        <taxon>Polychaeta</taxon>
        <taxon>Sedentaria</taxon>
        <taxon>Canalipalpata</taxon>
        <taxon>Sabellida</taxon>
        <taxon>Oweniida</taxon>
        <taxon>Oweniidae</taxon>
        <taxon>Owenia</taxon>
    </lineage>
</organism>
<protein>
    <submittedName>
        <fullName evidence="2">Uncharacterized protein</fullName>
    </submittedName>
</protein>
<feature type="compositionally biased region" description="Pro residues" evidence="1">
    <location>
        <begin position="1"/>
        <end position="36"/>
    </location>
</feature>
<dbReference type="AlphaFoldDB" id="A0A8J1UK53"/>
<feature type="compositionally biased region" description="Low complexity" evidence="1">
    <location>
        <begin position="37"/>
        <end position="61"/>
    </location>
</feature>
<keyword evidence="3" id="KW-1185">Reference proteome</keyword>
<evidence type="ECO:0000313" key="2">
    <source>
        <dbReference type="EMBL" id="CAH1793869.1"/>
    </source>
</evidence>
<reference evidence="2" key="1">
    <citation type="submission" date="2022-03" db="EMBL/GenBank/DDBJ databases">
        <authorList>
            <person name="Martin C."/>
        </authorList>
    </citation>
    <scope>NUCLEOTIDE SEQUENCE</scope>
</reference>
<proteinExistence type="predicted"/>
<comment type="caution">
    <text evidence="2">The sequence shown here is derived from an EMBL/GenBank/DDBJ whole genome shotgun (WGS) entry which is preliminary data.</text>
</comment>
<accession>A0A8J1UK53</accession>
<evidence type="ECO:0000313" key="3">
    <source>
        <dbReference type="Proteomes" id="UP000749559"/>
    </source>
</evidence>